<dbReference type="GO" id="GO:0005975">
    <property type="term" value="P:carbohydrate metabolic process"/>
    <property type="evidence" value="ECO:0007669"/>
    <property type="project" value="InterPro"/>
</dbReference>
<sequence>MATETPASRPTHSTIPKSGNATATSGSTPTATNAVPYQLQVPPLDTPWTDKVGLNPWPEHPRPQLKRENWLSLNGIWTWESVGTTNDTSGVGSPPVGPLGTEILVPSCIESAISGLQDLNTTQMWYEKSFEVPTSWTGQNVLLNFEAVDYEHTVYIDGQQAGFFRGGYFRHTLDITQYLRQSNGTGGRHELKVFVFDPTDLVNFVIPIGKQTKNPEHIFYRPCSGIWQTVWLESAPATHISQLDVKAAADGSTTVKVHSSNNQTGTPVTIEVLGQDGDVLATGSGRSGETFNFQVNGVEAWSPSSPSLYNLTVTMGNDKVSSYTGFRTVSKAEVGGAVRPLLNGEFVFQWATLDQGYWPDGIYTPPTYEAMVFDLQELKKLGFNTVRKHIKVEPDLFYWACDNLGLMVIQDMPSMSPRVPAPDAAQQAEFERQFDILINEHLSYTSIVTWVIYNEGWGQLRTQPYPEVGIAQRIREIDGTRLIDATTGWYDDSGTGDYSDNHHYANPQCGTPFYSIQSRPYDPTRIGFQGEFAGLGHNVSIDHLWNVQAAIDTINQTYEINENLESYNYRSHQLFIELRDQIELFACSGGVWTQTTDVEGEVNGLLTYDRRIERPNVPQWQADIQGLYDAAASRGGFGNSTAAIPRLMI</sequence>
<evidence type="ECO:0000256" key="4">
    <source>
        <dbReference type="SAM" id="MobiDB-lite"/>
    </source>
</evidence>
<dbReference type="Gene3D" id="2.60.40.10">
    <property type="entry name" value="Immunoglobulins"/>
    <property type="match status" value="1"/>
</dbReference>
<dbReference type="Proteomes" id="UP001140453">
    <property type="component" value="Unassembled WGS sequence"/>
</dbReference>
<dbReference type="OrthoDB" id="408320at2759"/>
<comment type="similarity">
    <text evidence="1">Belongs to the glycosyl hydrolase 2 family.</text>
</comment>
<proteinExistence type="inferred from homology"/>
<dbReference type="EMBL" id="JAPEVB010000002">
    <property type="protein sequence ID" value="KAJ4394450.1"/>
    <property type="molecule type" value="Genomic_DNA"/>
</dbReference>
<dbReference type="AlphaFoldDB" id="A0A9W9CYU9"/>
<feature type="compositionally biased region" description="Low complexity" evidence="4">
    <location>
        <begin position="18"/>
        <end position="33"/>
    </location>
</feature>
<evidence type="ECO:0000313" key="8">
    <source>
        <dbReference type="Proteomes" id="UP001140453"/>
    </source>
</evidence>
<dbReference type="PANTHER" id="PTHR42732">
    <property type="entry name" value="BETA-GALACTOSIDASE"/>
    <property type="match status" value="1"/>
</dbReference>
<organism evidence="7 8">
    <name type="scientific">Gnomoniopsis smithogilvyi</name>
    <dbReference type="NCBI Taxonomy" id="1191159"/>
    <lineage>
        <taxon>Eukaryota</taxon>
        <taxon>Fungi</taxon>
        <taxon>Dikarya</taxon>
        <taxon>Ascomycota</taxon>
        <taxon>Pezizomycotina</taxon>
        <taxon>Sordariomycetes</taxon>
        <taxon>Sordariomycetidae</taxon>
        <taxon>Diaporthales</taxon>
        <taxon>Gnomoniaceae</taxon>
        <taxon>Gnomoniopsis</taxon>
    </lineage>
</organism>
<dbReference type="Gene3D" id="3.20.20.80">
    <property type="entry name" value="Glycosidases"/>
    <property type="match status" value="1"/>
</dbReference>
<dbReference type="Pfam" id="PF02837">
    <property type="entry name" value="Glyco_hydro_2_N"/>
    <property type="match status" value="1"/>
</dbReference>
<dbReference type="GO" id="GO:0004553">
    <property type="term" value="F:hydrolase activity, hydrolyzing O-glycosyl compounds"/>
    <property type="evidence" value="ECO:0007669"/>
    <property type="project" value="InterPro"/>
</dbReference>
<dbReference type="SUPFAM" id="SSF51445">
    <property type="entry name" value="(Trans)glycosidases"/>
    <property type="match status" value="1"/>
</dbReference>
<dbReference type="PANTHER" id="PTHR42732:SF2">
    <property type="entry name" value="BETA-MANNOSIDASE"/>
    <property type="match status" value="1"/>
</dbReference>
<dbReference type="InterPro" id="IPR006102">
    <property type="entry name" value="Ig-like_GH2"/>
</dbReference>
<keyword evidence="8" id="KW-1185">Reference proteome</keyword>
<dbReference type="Gene3D" id="2.60.120.260">
    <property type="entry name" value="Galactose-binding domain-like"/>
    <property type="match status" value="1"/>
</dbReference>
<evidence type="ECO:0000259" key="6">
    <source>
        <dbReference type="Pfam" id="PF02837"/>
    </source>
</evidence>
<keyword evidence="3" id="KW-0326">Glycosidase</keyword>
<feature type="region of interest" description="Disordered" evidence="4">
    <location>
        <begin position="1"/>
        <end position="33"/>
    </location>
</feature>
<feature type="compositionally biased region" description="Polar residues" evidence="4">
    <location>
        <begin position="1"/>
        <end position="17"/>
    </location>
</feature>
<name>A0A9W9CYU9_9PEZI</name>
<dbReference type="InterPro" id="IPR006104">
    <property type="entry name" value="Glyco_hydro_2_N"/>
</dbReference>
<dbReference type="InterPro" id="IPR008979">
    <property type="entry name" value="Galactose-bd-like_sf"/>
</dbReference>
<gene>
    <name evidence="7" type="ORF">N0V93_003668</name>
</gene>
<evidence type="ECO:0000256" key="2">
    <source>
        <dbReference type="ARBA" id="ARBA00022801"/>
    </source>
</evidence>
<dbReference type="InterPro" id="IPR017853">
    <property type="entry name" value="GH"/>
</dbReference>
<evidence type="ECO:0008006" key="9">
    <source>
        <dbReference type="Google" id="ProtNLM"/>
    </source>
</evidence>
<evidence type="ECO:0000313" key="7">
    <source>
        <dbReference type="EMBL" id="KAJ4394450.1"/>
    </source>
</evidence>
<comment type="caution">
    <text evidence="7">The sequence shown here is derived from an EMBL/GenBank/DDBJ whole genome shotgun (WGS) entry which is preliminary data.</text>
</comment>
<reference evidence="7" key="1">
    <citation type="submission" date="2022-10" db="EMBL/GenBank/DDBJ databases">
        <title>Tapping the CABI collections for fungal endophytes: first genome assemblies for Collariella, Neodidymelliopsis, Ascochyta clinopodiicola, Didymella pomorum, Didymosphaeria variabile, Neocosmospora piperis and Neocucurbitaria cava.</title>
        <authorList>
            <person name="Hill R."/>
        </authorList>
    </citation>
    <scope>NUCLEOTIDE SEQUENCE</scope>
    <source>
        <strain evidence="7">IMI 355082</strain>
    </source>
</reference>
<dbReference type="SUPFAM" id="SSF49785">
    <property type="entry name" value="Galactose-binding domain-like"/>
    <property type="match status" value="1"/>
</dbReference>
<evidence type="ECO:0000259" key="5">
    <source>
        <dbReference type="Pfam" id="PF00703"/>
    </source>
</evidence>
<dbReference type="InterPro" id="IPR051913">
    <property type="entry name" value="GH2_Domain-Containing"/>
</dbReference>
<accession>A0A9W9CYU9</accession>
<dbReference type="Pfam" id="PF00703">
    <property type="entry name" value="Glyco_hydro_2"/>
    <property type="match status" value="1"/>
</dbReference>
<feature type="domain" description="Glycosyl hydrolases family 2 sugar binding" evidence="6">
    <location>
        <begin position="115"/>
        <end position="194"/>
    </location>
</feature>
<dbReference type="InterPro" id="IPR013783">
    <property type="entry name" value="Ig-like_fold"/>
</dbReference>
<dbReference type="InterPro" id="IPR036156">
    <property type="entry name" value="Beta-gal/glucu_dom_sf"/>
</dbReference>
<keyword evidence="2" id="KW-0378">Hydrolase</keyword>
<protein>
    <recommendedName>
        <fullName evidence="9">Beta-galactosidase</fullName>
    </recommendedName>
</protein>
<feature type="domain" description="Glycoside hydrolase family 2 immunoglobulin-like beta-sandwich" evidence="5">
    <location>
        <begin position="238"/>
        <end position="327"/>
    </location>
</feature>
<evidence type="ECO:0000256" key="3">
    <source>
        <dbReference type="ARBA" id="ARBA00023295"/>
    </source>
</evidence>
<dbReference type="SUPFAM" id="SSF49303">
    <property type="entry name" value="beta-Galactosidase/glucuronidase domain"/>
    <property type="match status" value="1"/>
</dbReference>
<evidence type="ECO:0000256" key="1">
    <source>
        <dbReference type="ARBA" id="ARBA00007401"/>
    </source>
</evidence>